<name>A0A8J4VWK7_9ROSI</name>
<feature type="transmembrane region" description="Helical" evidence="1">
    <location>
        <begin position="44"/>
        <end position="65"/>
    </location>
</feature>
<comment type="caution">
    <text evidence="3">The sequence shown here is derived from an EMBL/GenBank/DDBJ whole genome shotgun (WGS) entry which is preliminary data.</text>
</comment>
<feature type="chain" id="PRO_5035185900" evidence="2">
    <location>
        <begin position="29"/>
        <end position="67"/>
    </location>
</feature>
<evidence type="ECO:0000313" key="3">
    <source>
        <dbReference type="EMBL" id="KAF3963749.1"/>
    </source>
</evidence>
<protein>
    <submittedName>
        <fullName evidence="3">Uncharacterized protein</fullName>
    </submittedName>
</protein>
<evidence type="ECO:0000313" key="4">
    <source>
        <dbReference type="Proteomes" id="UP000737018"/>
    </source>
</evidence>
<dbReference type="Proteomes" id="UP000737018">
    <property type="component" value="Unassembled WGS sequence"/>
</dbReference>
<dbReference type="EMBL" id="JRKL02001484">
    <property type="protein sequence ID" value="KAF3963749.1"/>
    <property type="molecule type" value="Genomic_DNA"/>
</dbReference>
<keyword evidence="1" id="KW-0472">Membrane</keyword>
<keyword evidence="1" id="KW-0812">Transmembrane</keyword>
<keyword evidence="4" id="KW-1185">Reference proteome</keyword>
<accession>A0A8J4VWK7</accession>
<reference evidence="3" key="1">
    <citation type="submission" date="2020-03" db="EMBL/GenBank/DDBJ databases">
        <title>Castanea mollissima Vanexum genome sequencing.</title>
        <authorList>
            <person name="Staton M."/>
        </authorList>
    </citation>
    <scope>NUCLEOTIDE SEQUENCE</scope>
    <source>
        <tissue evidence="3">Leaf</tissue>
    </source>
</reference>
<keyword evidence="1" id="KW-1133">Transmembrane helix</keyword>
<evidence type="ECO:0000256" key="2">
    <source>
        <dbReference type="SAM" id="SignalP"/>
    </source>
</evidence>
<proteinExistence type="predicted"/>
<dbReference type="AlphaFoldDB" id="A0A8J4VWK7"/>
<evidence type="ECO:0000256" key="1">
    <source>
        <dbReference type="SAM" id="Phobius"/>
    </source>
</evidence>
<sequence length="67" mass="6563">MALSKASLMAHMALLFITALSLIGAARAQVEAPAPSPTSPAAAIAPSVASALFAAVAALVFGSSLRI</sequence>
<gene>
    <name evidence="3" type="ORF">CMV_011893</name>
</gene>
<feature type="signal peptide" evidence="2">
    <location>
        <begin position="1"/>
        <end position="28"/>
    </location>
</feature>
<keyword evidence="2" id="KW-0732">Signal</keyword>
<organism evidence="3 4">
    <name type="scientific">Castanea mollissima</name>
    <name type="common">Chinese chestnut</name>
    <dbReference type="NCBI Taxonomy" id="60419"/>
    <lineage>
        <taxon>Eukaryota</taxon>
        <taxon>Viridiplantae</taxon>
        <taxon>Streptophyta</taxon>
        <taxon>Embryophyta</taxon>
        <taxon>Tracheophyta</taxon>
        <taxon>Spermatophyta</taxon>
        <taxon>Magnoliopsida</taxon>
        <taxon>eudicotyledons</taxon>
        <taxon>Gunneridae</taxon>
        <taxon>Pentapetalae</taxon>
        <taxon>rosids</taxon>
        <taxon>fabids</taxon>
        <taxon>Fagales</taxon>
        <taxon>Fagaceae</taxon>
        <taxon>Castanea</taxon>
    </lineage>
</organism>